<feature type="region of interest" description="Disordered" evidence="3">
    <location>
        <begin position="142"/>
        <end position="169"/>
    </location>
</feature>
<dbReference type="InterPro" id="IPR027417">
    <property type="entry name" value="P-loop_NTPase"/>
</dbReference>
<keyword evidence="5" id="KW-1185">Reference proteome</keyword>
<dbReference type="Pfam" id="PF01121">
    <property type="entry name" value="CoaE"/>
    <property type="match status" value="1"/>
</dbReference>
<dbReference type="EMBL" id="JALLBG020000018">
    <property type="protein sequence ID" value="KAL3771950.1"/>
    <property type="molecule type" value="Genomic_DNA"/>
</dbReference>
<feature type="region of interest" description="Disordered" evidence="3">
    <location>
        <begin position="1"/>
        <end position="20"/>
    </location>
</feature>
<dbReference type="InterPro" id="IPR001977">
    <property type="entry name" value="Depp_CoAkinase"/>
</dbReference>
<protein>
    <recommendedName>
        <fullName evidence="6">Dephospho-CoA kinase</fullName>
    </recommendedName>
</protein>
<dbReference type="HAMAP" id="MF_00376">
    <property type="entry name" value="Dephospho_CoA_kinase"/>
    <property type="match status" value="1"/>
</dbReference>
<dbReference type="AlphaFoldDB" id="A0ABD3N768"/>
<dbReference type="PANTHER" id="PTHR10695">
    <property type="entry name" value="DEPHOSPHO-COA KINASE-RELATED"/>
    <property type="match status" value="1"/>
</dbReference>
<evidence type="ECO:0000256" key="2">
    <source>
        <dbReference type="ARBA" id="ARBA00022840"/>
    </source>
</evidence>
<evidence type="ECO:0000256" key="3">
    <source>
        <dbReference type="SAM" id="MobiDB-lite"/>
    </source>
</evidence>
<evidence type="ECO:0000313" key="4">
    <source>
        <dbReference type="EMBL" id="KAL3771950.1"/>
    </source>
</evidence>
<dbReference type="Gene3D" id="3.40.50.300">
    <property type="entry name" value="P-loop containing nucleotide triphosphate hydrolases"/>
    <property type="match status" value="1"/>
</dbReference>
<dbReference type="CDD" id="cd02022">
    <property type="entry name" value="DPCK"/>
    <property type="match status" value="1"/>
</dbReference>
<comment type="caution">
    <text evidence="4">The sequence shown here is derived from an EMBL/GenBank/DDBJ whole genome shotgun (WGS) entry which is preliminary data.</text>
</comment>
<proteinExistence type="inferred from homology"/>
<reference evidence="4 5" key="1">
    <citation type="submission" date="2024-10" db="EMBL/GenBank/DDBJ databases">
        <title>Updated reference genomes for cyclostephanoid diatoms.</title>
        <authorList>
            <person name="Roberts W.R."/>
            <person name="Alverson A.J."/>
        </authorList>
    </citation>
    <scope>NUCLEOTIDE SEQUENCE [LARGE SCALE GENOMIC DNA]</scope>
    <source>
        <strain evidence="4 5">AJA232-27</strain>
    </source>
</reference>
<accession>A0ABD3N768</accession>
<keyword evidence="1" id="KW-0547">Nucleotide-binding</keyword>
<keyword evidence="2" id="KW-0067">ATP-binding</keyword>
<evidence type="ECO:0008006" key="6">
    <source>
        <dbReference type="Google" id="ProtNLM"/>
    </source>
</evidence>
<dbReference type="SUPFAM" id="SSF52540">
    <property type="entry name" value="P-loop containing nucleoside triphosphate hydrolases"/>
    <property type="match status" value="1"/>
</dbReference>
<evidence type="ECO:0000256" key="1">
    <source>
        <dbReference type="ARBA" id="ARBA00022741"/>
    </source>
</evidence>
<name>A0ABD3N768_9STRA</name>
<organism evidence="4 5">
    <name type="scientific">Discostella pseudostelligera</name>
    <dbReference type="NCBI Taxonomy" id="259834"/>
    <lineage>
        <taxon>Eukaryota</taxon>
        <taxon>Sar</taxon>
        <taxon>Stramenopiles</taxon>
        <taxon>Ochrophyta</taxon>
        <taxon>Bacillariophyta</taxon>
        <taxon>Coscinodiscophyceae</taxon>
        <taxon>Thalassiosirophycidae</taxon>
        <taxon>Stephanodiscales</taxon>
        <taxon>Stephanodiscaceae</taxon>
        <taxon>Discostella</taxon>
    </lineage>
</organism>
<sequence length="294" mass="32056">MSTLGIDDKNDDSSMNGNSGTSPMKILGICGGIGSGKSTACQLMVNKLGCAGLIDADRLAHAVYEPGSLALQEIIDEFGTDILLDNDDVNNNEDDDSERKRMIDRKKLGAIVFKDANAMSKLEQIVWPHVRTKIEEGIHDITLQHRQPKPPAKGDISDDDNGEQNNNTCSSTKDIIIVEAAILLETDWHDLMDGLWVVQSSEDVAKSRLIQNRGMTEEEALLRIRAQQKRKGIVVANGGDGEVAGLRESIENGIVTAIITNDGSLEDLELALKETLADPTSFKMRKKEEKDSTG</sequence>
<dbReference type="Proteomes" id="UP001530293">
    <property type="component" value="Unassembled WGS sequence"/>
</dbReference>
<evidence type="ECO:0000313" key="5">
    <source>
        <dbReference type="Proteomes" id="UP001530293"/>
    </source>
</evidence>
<dbReference type="PROSITE" id="PS51219">
    <property type="entry name" value="DPCK"/>
    <property type="match status" value="1"/>
</dbReference>
<dbReference type="GO" id="GO:0005524">
    <property type="term" value="F:ATP binding"/>
    <property type="evidence" value="ECO:0007669"/>
    <property type="project" value="UniProtKB-KW"/>
</dbReference>
<feature type="compositionally biased region" description="Basic and acidic residues" evidence="3">
    <location>
        <begin position="1"/>
        <end position="12"/>
    </location>
</feature>
<dbReference type="PANTHER" id="PTHR10695:SF46">
    <property type="entry name" value="BIFUNCTIONAL COENZYME A SYNTHASE-RELATED"/>
    <property type="match status" value="1"/>
</dbReference>
<gene>
    <name evidence="4" type="ORF">ACHAWU_009373</name>
</gene>